<dbReference type="EnsemblProtists" id="EOD31427">
    <property type="protein sequence ID" value="EOD31427"/>
    <property type="gene ID" value="EMIHUDRAFT_232041"/>
</dbReference>
<dbReference type="Proteomes" id="UP000013827">
    <property type="component" value="Unassembled WGS sequence"/>
</dbReference>
<proteinExistence type="predicted"/>
<dbReference type="AlphaFoldDB" id="A0A0D3K6P2"/>
<reference evidence="2" key="2">
    <citation type="submission" date="2024-10" db="UniProtKB">
        <authorList>
            <consortium name="EnsemblProtists"/>
        </authorList>
    </citation>
    <scope>IDENTIFICATION</scope>
</reference>
<feature type="region of interest" description="Disordered" evidence="1">
    <location>
        <begin position="146"/>
        <end position="174"/>
    </location>
</feature>
<evidence type="ECO:0000313" key="2">
    <source>
        <dbReference type="EnsemblProtists" id="EOD31427"/>
    </source>
</evidence>
<dbReference type="GeneID" id="17276701"/>
<name>A0A0D3K6P2_EMIH1</name>
<keyword evidence="3" id="KW-1185">Reference proteome</keyword>
<accession>A0A0D3K6P2</accession>
<evidence type="ECO:0000256" key="1">
    <source>
        <dbReference type="SAM" id="MobiDB-lite"/>
    </source>
</evidence>
<dbReference type="PaxDb" id="2903-EOD31427"/>
<dbReference type="HOGENOM" id="CLU_898447_0_0_1"/>
<reference evidence="3" key="1">
    <citation type="journal article" date="2013" name="Nature">
        <title>Pan genome of the phytoplankton Emiliania underpins its global distribution.</title>
        <authorList>
            <person name="Read B.A."/>
            <person name="Kegel J."/>
            <person name="Klute M.J."/>
            <person name="Kuo A."/>
            <person name="Lefebvre S.C."/>
            <person name="Maumus F."/>
            <person name="Mayer C."/>
            <person name="Miller J."/>
            <person name="Monier A."/>
            <person name="Salamov A."/>
            <person name="Young J."/>
            <person name="Aguilar M."/>
            <person name="Claverie J.M."/>
            <person name="Frickenhaus S."/>
            <person name="Gonzalez K."/>
            <person name="Herman E.K."/>
            <person name="Lin Y.C."/>
            <person name="Napier J."/>
            <person name="Ogata H."/>
            <person name="Sarno A.F."/>
            <person name="Shmutz J."/>
            <person name="Schroeder D."/>
            <person name="de Vargas C."/>
            <person name="Verret F."/>
            <person name="von Dassow P."/>
            <person name="Valentin K."/>
            <person name="Van de Peer Y."/>
            <person name="Wheeler G."/>
            <person name="Dacks J.B."/>
            <person name="Delwiche C.F."/>
            <person name="Dyhrman S.T."/>
            <person name="Glockner G."/>
            <person name="John U."/>
            <person name="Richards T."/>
            <person name="Worden A.Z."/>
            <person name="Zhang X."/>
            <person name="Grigoriev I.V."/>
            <person name="Allen A.E."/>
            <person name="Bidle K."/>
            <person name="Borodovsky M."/>
            <person name="Bowler C."/>
            <person name="Brownlee C."/>
            <person name="Cock J.M."/>
            <person name="Elias M."/>
            <person name="Gladyshev V.N."/>
            <person name="Groth M."/>
            <person name="Guda C."/>
            <person name="Hadaegh A."/>
            <person name="Iglesias-Rodriguez M.D."/>
            <person name="Jenkins J."/>
            <person name="Jones B.M."/>
            <person name="Lawson T."/>
            <person name="Leese F."/>
            <person name="Lindquist E."/>
            <person name="Lobanov A."/>
            <person name="Lomsadze A."/>
            <person name="Malik S.B."/>
            <person name="Marsh M.E."/>
            <person name="Mackinder L."/>
            <person name="Mock T."/>
            <person name="Mueller-Roeber B."/>
            <person name="Pagarete A."/>
            <person name="Parker M."/>
            <person name="Probert I."/>
            <person name="Quesneville H."/>
            <person name="Raines C."/>
            <person name="Rensing S.A."/>
            <person name="Riano-Pachon D.M."/>
            <person name="Richier S."/>
            <person name="Rokitta S."/>
            <person name="Shiraiwa Y."/>
            <person name="Soanes D.M."/>
            <person name="van der Giezen M."/>
            <person name="Wahlund T.M."/>
            <person name="Williams B."/>
            <person name="Wilson W."/>
            <person name="Wolfe G."/>
            <person name="Wurch L.L."/>
        </authorList>
    </citation>
    <scope>NUCLEOTIDE SEQUENCE</scope>
</reference>
<evidence type="ECO:0000313" key="3">
    <source>
        <dbReference type="Proteomes" id="UP000013827"/>
    </source>
</evidence>
<sequence length="310" mass="33399">MVRFDKDGALQGLKMASLERGTAVRVTADDHPRYGETGTVTRCDARGVMVRFDKDGALQGLKMASLEVATVDSTLARWSKRQPKERSCAAGDPVTVTKPGAARSGQSGTVVETTAQGALVRFEDSEVEAFNRVLRARASLARWSKRQPKERSCAAGDPVTVTKPGAARSGQSGTVVETTAQGALVRFEDSEVEAFNRVLRARASLARWSKRQPKERSCAAGDPVTVTKPGAARSGQSGTVVETTAQGALVRFEDSEVEAFKDYEDFVRAKGICFDPYNIKRCCHCSEAFTDVNSCSIQARDYSTSDEAAA</sequence>
<dbReference type="RefSeq" id="XP_005783856.1">
    <property type="nucleotide sequence ID" value="XM_005783799.1"/>
</dbReference>
<dbReference type="KEGG" id="ehx:EMIHUDRAFT_232041"/>
<feature type="region of interest" description="Disordered" evidence="1">
    <location>
        <begin position="214"/>
        <end position="238"/>
    </location>
</feature>
<organism evidence="2 3">
    <name type="scientific">Emiliania huxleyi (strain CCMP1516)</name>
    <dbReference type="NCBI Taxonomy" id="280463"/>
    <lineage>
        <taxon>Eukaryota</taxon>
        <taxon>Haptista</taxon>
        <taxon>Haptophyta</taxon>
        <taxon>Prymnesiophyceae</taxon>
        <taxon>Isochrysidales</taxon>
        <taxon>Noelaerhabdaceae</taxon>
        <taxon>Emiliania</taxon>
    </lineage>
</organism>
<protein>
    <submittedName>
        <fullName evidence="2">Uncharacterized protein</fullName>
    </submittedName>
</protein>